<dbReference type="InterPro" id="IPR001383">
    <property type="entry name" value="Ribosomal_bL28_bact-type"/>
</dbReference>
<evidence type="ECO:0000256" key="1">
    <source>
        <dbReference type="ARBA" id="ARBA00008760"/>
    </source>
</evidence>
<dbReference type="Gene3D" id="2.30.170.40">
    <property type="entry name" value="Ribosomal protein L28/L24"/>
    <property type="match status" value="1"/>
</dbReference>
<dbReference type="InterPro" id="IPR050096">
    <property type="entry name" value="Bacterial_rp_bL28"/>
</dbReference>
<keyword evidence="7" id="KW-1185">Reference proteome</keyword>
<accession>A0ABY0IIC7</accession>
<gene>
    <name evidence="5 6" type="primary">rpmB</name>
    <name evidence="6" type="ORF">DAY19_00190</name>
</gene>
<dbReference type="GO" id="GO:0005840">
    <property type="term" value="C:ribosome"/>
    <property type="evidence" value="ECO:0007669"/>
    <property type="project" value="UniProtKB-KW"/>
</dbReference>
<comment type="caution">
    <text evidence="6">The sequence shown here is derived from an EMBL/GenBank/DDBJ whole genome shotgun (WGS) entry which is preliminary data.</text>
</comment>
<dbReference type="HAMAP" id="MF_00373">
    <property type="entry name" value="Ribosomal_bL28"/>
    <property type="match status" value="1"/>
</dbReference>
<keyword evidence="3 5" id="KW-0687">Ribonucleoprotein</keyword>
<evidence type="ECO:0000313" key="7">
    <source>
        <dbReference type="Proteomes" id="UP000443582"/>
    </source>
</evidence>
<protein>
    <recommendedName>
        <fullName evidence="4 5">Large ribosomal subunit protein bL28</fullName>
    </recommendedName>
</protein>
<evidence type="ECO:0000256" key="2">
    <source>
        <dbReference type="ARBA" id="ARBA00022980"/>
    </source>
</evidence>
<dbReference type="NCBIfam" id="TIGR00009">
    <property type="entry name" value="L28"/>
    <property type="match status" value="1"/>
</dbReference>
<dbReference type="SUPFAM" id="SSF143800">
    <property type="entry name" value="L28p-like"/>
    <property type="match status" value="1"/>
</dbReference>
<proteinExistence type="inferred from homology"/>
<dbReference type="Pfam" id="PF00830">
    <property type="entry name" value="Ribosomal_L28"/>
    <property type="match status" value="1"/>
</dbReference>
<organism evidence="6 7">
    <name type="scientific">Halobacteriovorax vibrionivorans</name>
    <dbReference type="NCBI Taxonomy" id="2152716"/>
    <lineage>
        <taxon>Bacteria</taxon>
        <taxon>Pseudomonadati</taxon>
        <taxon>Bdellovibrionota</taxon>
        <taxon>Bacteriovoracia</taxon>
        <taxon>Bacteriovoracales</taxon>
        <taxon>Halobacteriovoraceae</taxon>
        <taxon>Halobacteriovorax</taxon>
    </lineage>
</organism>
<comment type="similarity">
    <text evidence="1 5">Belongs to the bacterial ribosomal protein bL28 family.</text>
</comment>
<name>A0ABY0IIC7_9BACT</name>
<reference evidence="7" key="1">
    <citation type="journal article" date="2019" name="Int. J. Syst. Evol. Microbiol.">
        <title>Halobacteriovorax valvorus sp. nov., a novel prokaryotic predator isolated from coastal seawater of China.</title>
        <authorList>
            <person name="Chen M.-X."/>
        </authorList>
    </citation>
    <scope>NUCLEOTIDE SEQUENCE [LARGE SCALE GENOMIC DNA]</scope>
    <source>
        <strain evidence="7">BL9</strain>
    </source>
</reference>
<evidence type="ECO:0000256" key="3">
    <source>
        <dbReference type="ARBA" id="ARBA00023274"/>
    </source>
</evidence>
<dbReference type="PANTHER" id="PTHR39080:SF1">
    <property type="entry name" value="LARGE RIBOSOMAL SUBUNIT PROTEIN BL28A"/>
    <property type="match status" value="1"/>
</dbReference>
<dbReference type="EMBL" id="QDKL01000001">
    <property type="protein sequence ID" value="RZF22220.1"/>
    <property type="molecule type" value="Genomic_DNA"/>
</dbReference>
<dbReference type="RefSeq" id="WP_114705164.1">
    <property type="nucleotide sequence ID" value="NZ_QDKL01000001.1"/>
</dbReference>
<dbReference type="InterPro" id="IPR037147">
    <property type="entry name" value="Ribosomal_bL28_sf"/>
</dbReference>
<dbReference type="PANTHER" id="PTHR39080">
    <property type="entry name" value="50S RIBOSOMAL PROTEIN L28"/>
    <property type="match status" value="1"/>
</dbReference>
<dbReference type="InterPro" id="IPR026569">
    <property type="entry name" value="Ribosomal_bL28"/>
</dbReference>
<sequence>MARTCDLTGKRRLVGNKVSHAKNRSKMTQKPNLQTKRVYDPVTGETIKLRLSTRAIRTLDKVGSLSKFLKKYKHLWNA</sequence>
<evidence type="ECO:0000256" key="5">
    <source>
        <dbReference type="HAMAP-Rule" id="MF_00373"/>
    </source>
</evidence>
<evidence type="ECO:0000256" key="4">
    <source>
        <dbReference type="ARBA" id="ARBA00035174"/>
    </source>
</evidence>
<evidence type="ECO:0000313" key="6">
    <source>
        <dbReference type="EMBL" id="RZF22220.1"/>
    </source>
</evidence>
<keyword evidence="2 5" id="KW-0689">Ribosomal protein</keyword>
<dbReference type="Proteomes" id="UP000443582">
    <property type="component" value="Unassembled WGS sequence"/>
</dbReference>
<dbReference type="InterPro" id="IPR034704">
    <property type="entry name" value="Ribosomal_bL28/bL31-like_sf"/>
</dbReference>